<dbReference type="PROSITE" id="PS51379">
    <property type="entry name" value="4FE4S_FER_2"/>
    <property type="match status" value="1"/>
</dbReference>
<feature type="transmembrane region" description="Helical" evidence="7">
    <location>
        <begin position="160"/>
        <end position="177"/>
    </location>
</feature>
<feature type="transmembrane region" description="Helical" evidence="7">
    <location>
        <begin position="189"/>
        <end position="210"/>
    </location>
</feature>
<evidence type="ECO:0000256" key="6">
    <source>
        <dbReference type="ARBA" id="ARBA00023014"/>
    </source>
</evidence>
<keyword evidence="4" id="KW-0249">Electron transport</keyword>
<dbReference type="OrthoDB" id="9811700at2"/>
<keyword evidence="3" id="KW-0479">Metal-binding</keyword>
<dbReference type="InterPro" id="IPR017896">
    <property type="entry name" value="4Fe4S_Fe-S-bd"/>
</dbReference>
<evidence type="ECO:0000313" key="9">
    <source>
        <dbReference type="EMBL" id="GEO41764.1"/>
    </source>
</evidence>
<dbReference type="NCBIfam" id="TIGR02745">
    <property type="entry name" value="ccoG_rdxA_fixG"/>
    <property type="match status" value="1"/>
</dbReference>
<dbReference type="InterPro" id="IPR013783">
    <property type="entry name" value="Ig-like_fold"/>
</dbReference>
<dbReference type="InterPro" id="IPR014116">
    <property type="entry name" value="Cyt_c_oxidase_cbb3_FixG"/>
</dbReference>
<dbReference type="Pfam" id="PF12801">
    <property type="entry name" value="Fer4_5"/>
    <property type="match status" value="1"/>
</dbReference>
<dbReference type="InterPro" id="IPR009051">
    <property type="entry name" value="Helical_ferredxn"/>
</dbReference>
<dbReference type="PANTHER" id="PTHR30176">
    <property type="entry name" value="FERREDOXIN-TYPE PROTEIN NAPH"/>
    <property type="match status" value="1"/>
</dbReference>
<dbReference type="RefSeq" id="WP_044435194.1">
    <property type="nucleotide sequence ID" value="NZ_BJYZ01000031.1"/>
</dbReference>
<evidence type="ECO:0000256" key="7">
    <source>
        <dbReference type="SAM" id="Phobius"/>
    </source>
</evidence>
<keyword evidence="2" id="KW-0004">4Fe-4S</keyword>
<name>A0A512DZ53_9PROT</name>
<organism evidence="9 10">
    <name type="scientific">Skermanella aerolata</name>
    <dbReference type="NCBI Taxonomy" id="393310"/>
    <lineage>
        <taxon>Bacteria</taxon>
        <taxon>Pseudomonadati</taxon>
        <taxon>Pseudomonadota</taxon>
        <taxon>Alphaproteobacteria</taxon>
        <taxon>Rhodospirillales</taxon>
        <taxon>Azospirillaceae</taxon>
        <taxon>Skermanella</taxon>
    </lineage>
</organism>
<dbReference type="PANTHER" id="PTHR30176:SF3">
    <property type="entry name" value="FERREDOXIN-TYPE PROTEIN NAPH"/>
    <property type="match status" value="1"/>
</dbReference>
<evidence type="ECO:0000256" key="3">
    <source>
        <dbReference type="ARBA" id="ARBA00022723"/>
    </source>
</evidence>
<sequence>MPDGSAPPKAGPQLYANRAKIFPKSVSGFYRRLKWQMLWLLLAFYYVAPWLRWDRGAGAPDQAILVDAEQGRLFFFMIEIWPQEVYYLTGLLIMAAIGLFLATSLAGRVWCGYACPQTVWTDLFIWVERLIEGDRAERIRLDRAPWTFGKLARRTAKHTAWVLISLVTGGAWVMYFTDAPTLLSDALNLDVSATVLTFVGLFTATTYLLAGWAREQVCAYMCPWPRIQSAMLDDHSLVVTYQAWRGDRRGARRKSESWDERTVKGLGDCIDCSQCVQVCPMGIDIREGWNGDCINCGLCVDACAPIMDTVGRPRGLISYDTLSNSAARAEGRPTHWTAIRPRTVVYALILLVITAIMSGTLLLRPRLDISIERDRAPLFVELSDGAIRNGYTVKISNMTRSTRSYALSVTGVPEAVVQVVGHDQQEGPVDIEVRSDSIATVRVTVKAPREVLRAASTGIAFSLVEGAGGETAVYDSVFLAPEPMR</sequence>
<keyword evidence="7" id="KW-1133">Transmembrane helix</keyword>
<dbReference type="GO" id="GO:0051539">
    <property type="term" value="F:4 iron, 4 sulfur cluster binding"/>
    <property type="evidence" value="ECO:0007669"/>
    <property type="project" value="UniProtKB-KW"/>
</dbReference>
<comment type="caution">
    <text evidence="9">The sequence shown here is derived from an EMBL/GenBank/DDBJ whole genome shotgun (WGS) entry which is preliminary data.</text>
</comment>
<proteinExistence type="predicted"/>
<feature type="transmembrane region" description="Helical" evidence="7">
    <location>
        <begin position="344"/>
        <end position="363"/>
    </location>
</feature>
<evidence type="ECO:0000256" key="5">
    <source>
        <dbReference type="ARBA" id="ARBA00023004"/>
    </source>
</evidence>
<evidence type="ECO:0000313" key="10">
    <source>
        <dbReference type="Proteomes" id="UP000321523"/>
    </source>
</evidence>
<dbReference type="InterPro" id="IPR051684">
    <property type="entry name" value="Electron_Trans/Redox"/>
</dbReference>
<protein>
    <submittedName>
        <fullName evidence="9">4Fe-4S ferredoxin</fullName>
    </submittedName>
</protein>
<feature type="domain" description="4Fe-4S ferredoxin-type" evidence="8">
    <location>
        <begin position="260"/>
        <end position="288"/>
    </location>
</feature>
<feature type="transmembrane region" description="Helical" evidence="7">
    <location>
        <begin position="85"/>
        <end position="106"/>
    </location>
</feature>
<dbReference type="Proteomes" id="UP000321523">
    <property type="component" value="Unassembled WGS sequence"/>
</dbReference>
<evidence type="ECO:0000256" key="1">
    <source>
        <dbReference type="ARBA" id="ARBA00022448"/>
    </source>
</evidence>
<dbReference type="GO" id="GO:0046872">
    <property type="term" value="F:metal ion binding"/>
    <property type="evidence" value="ECO:0007669"/>
    <property type="project" value="UniProtKB-KW"/>
</dbReference>
<dbReference type="GO" id="GO:0005886">
    <property type="term" value="C:plasma membrane"/>
    <property type="evidence" value="ECO:0007669"/>
    <property type="project" value="TreeGrafter"/>
</dbReference>
<dbReference type="InterPro" id="IPR017900">
    <property type="entry name" value="4Fe4S_Fe_S_CS"/>
</dbReference>
<evidence type="ECO:0000259" key="8">
    <source>
        <dbReference type="PROSITE" id="PS51379"/>
    </source>
</evidence>
<accession>A0A512DZ53</accession>
<dbReference type="Pfam" id="PF13746">
    <property type="entry name" value="Fer4_18"/>
    <property type="match status" value="1"/>
</dbReference>
<keyword evidence="7" id="KW-0812">Transmembrane</keyword>
<gene>
    <name evidence="9" type="ORF">SAE02_59120</name>
</gene>
<evidence type="ECO:0000256" key="4">
    <source>
        <dbReference type="ARBA" id="ARBA00022982"/>
    </source>
</evidence>
<keyword evidence="5" id="KW-0408">Iron</keyword>
<dbReference type="Pfam" id="PF11614">
    <property type="entry name" value="FixG_C"/>
    <property type="match status" value="1"/>
</dbReference>
<keyword evidence="10" id="KW-1185">Reference proteome</keyword>
<dbReference type="Gene3D" id="2.60.40.10">
    <property type="entry name" value="Immunoglobulins"/>
    <property type="match status" value="1"/>
</dbReference>
<keyword evidence="6" id="KW-0411">Iron-sulfur</keyword>
<dbReference type="EMBL" id="BJYZ01000031">
    <property type="protein sequence ID" value="GEO41764.1"/>
    <property type="molecule type" value="Genomic_DNA"/>
</dbReference>
<keyword evidence="7" id="KW-0472">Membrane</keyword>
<feature type="transmembrane region" description="Helical" evidence="7">
    <location>
        <begin position="33"/>
        <end position="51"/>
    </location>
</feature>
<dbReference type="Gene3D" id="1.10.1060.10">
    <property type="entry name" value="Alpha-helical ferredoxin"/>
    <property type="match status" value="1"/>
</dbReference>
<evidence type="ECO:0000256" key="2">
    <source>
        <dbReference type="ARBA" id="ARBA00022485"/>
    </source>
</evidence>
<dbReference type="AlphaFoldDB" id="A0A512DZ53"/>
<dbReference type="InterPro" id="IPR032879">
    <property type="entry name" value="FixG_C"/>
</dbReference>
<dbReference type="SUPFAM" id="SSF54862">
    <property type="entry name" value="4Fe-4S ferredoxins"/>
    <property type="match status" value="1"/>
</dbReference>
<keyword evidence="1" id="KW-0813">Transport</keyword>
<reference evidence="9 10" key="1">
    <citation type="submission" date="2019-07" db="EMBL/GenBank/DDBJ databases">
        <title>Whole genome shotgun sequence of Skermanella aerolata NBRC 106429.</title>
        <authorList>
            <person name="Hosoyama A."/>
            <person name="Uohara A."/>
            <person name="Ohji S."/>
            <person name="Ichikawa N."/>
        </authorList>
    </citation>
    <scope>NUCLEOTIDE SEQUENCE [LARGE SCALE GENOMIC DNA]</scope>
    <source>
        <strain evidence="9 10">NBRC 106429</strain>
    </source>
</reference>
<dbReference type="PROSITE" id="PS00198">
    <property type="entry name" value="4FE4S_FER_1"/>
    <property type="match status" value="1"/>
</dbReference>